<keyword evidence="1" id="KW-1133">Transmembrane helix</keyword>
<evidence type="ECO:0000256" key="1">
    <source>
        <dbReference type="SAM" id="Phobius"/>
    </source>
</evidence>
<feature type="transmembrane region" description="Helical" evidence="1">
    <location>
        <begin position="25"/>
        <end position="44"/>
    </location>
</feature>
<dbReference type="EMBL" id="HACA01013319">
    <property type="protein sequence ID" value="CDW30680.1"/>
    <property type="molecule type" value="Transcribed_RNA"/>
</dbReference>
<keyword evidence="1" id="KW-0472">Membrane</keyword>
<keyword evidence="1" id="KW-0812">Transmembrane</keyword>
<sequence>IYFPTICVLKYKWINSHKKIIYRSWAFRIFCIFPFKFRVLLYHLHCGVCCIS</sequence>
<accession>A0A0K2TXV1</accession>
<name>A0A0K2TXV1_LEPSM</name>
<reference evidence="2" key="1">
    <citation type="submission" date="2014-05" db="EMBL/GenBank/DDBJ databases">
        <authorList>
            <person name="Chronopoulou M."/>
        </authorList>
    </citation>
    <scope>NUCLEOTIDE SEQUENCE</scope>
    <source>
        <tissue evidence="2">Whole organism</tissue>
    </source>
</reference>
<dbReference type="AlphaFoldDB" id="A0A0K2TXV1"/>
<evidence type="ECO:0000313" key="2">
    <source>
        <dbReference type="EMBL" id="CDW30680.1"/>
    </source>
</evidence>
<feature type="non-terminal residue" evidence="2">
    <location>
        <position position="1"/>
    </location>
</feature>
<protein>
    <submittedName>
        <fullName evidence="2">Uncharacterized protein</fullName>
    </submittedName>
</protein>
<organism evidence="2">
    <name type="scientific">Lepeophtheirus salmonis</name>
    <name type="common">Salmon louse</name>
    <name type="synonym">Caligus salmonis</name>
    <dbReference type="NCBI Taxonomy" id="72036"/>
    <lineage>
        <taxon>Eukaryota</taxon>
        <taxon>Metazoa</taxon>
        <taxon>Ecdysozoa</taxon>
        <taxon>Arthropoda</taxon>
        <taxon>Crustacea</taxon>
        <taxon>Multicrustacea</taxon>
        <taxon>Hexanauplia</taxon>
        <taxon>Copepoda</taxon>
        <taxon>Siphonostomatoida</taxon>
        <taxon>Caligidae</taxon>
        <taxon>Lepeophtheirus</taxon>
    </lineage>
</organism>
<proteinExistence type="predicted"/>